<name>A0AAE3DR99_9FIRM</name>
<organism evidence="1 2">
    <name type="scientific">Fusicatenibacter faecihominis</name>
    <dbReference type="NCBI Taxonomy" id="2881276"/>
    <lineage>
        <taxon>Bacteria</taxon>
        <taxon>Bacillati</taxon>
        <taxon>Bacillota</taxon>
        <taxon>Clostridia</taxon>
        <taxon>Lachnospirales</taxon>
        <taxon>Lachnospiraceae</taxon>
        <taxon>Fusicatenibacter</taxon>
    </lineage>
</organism>
<comment type="caution">
    <text evidence="1">The sequence shown here is derived from an EMBL/GenBank/DDBJ whole genome shotgun (WGS) entry which is preliminary data.</text>
</comment>
<dbReference type="EMBL" id="JAJEPR010000005">
    <property type="protein sequence ID" value="MCC2189095.1"/>
    <property type="molecule type" value="Genomic_DNA"/>
</dbReference>
<evidence type="ECO:0000313" key="1">
    <source>
        <dbReference type="EMBL" id="MCC2189095.1"/>
    </source>
</evidence>
<keyword evidence="2" id="KW-1185">Reference proteome</keyword>
<dbReference type="Pfam" id="PF12669">
    <property type="entry name" value="FeoB_associated"/>
    <property type="match status" value="1"/>
</dbReference>
<evidence type="ECO:0000313" key="2">
    <source>
        <dbReference type="Proteomes" id="UP001197875"/>
    </source>
</evidence>
<dbReference type="Proteomes" id="UP001197875">
    <property type="component" value="Unassembled WGS sequence"/>
</dbReference>
<proteinExistence type="predicted"/>
<protein>
    <submittedName>
        <fullName evidence="1">FeoB-associated Cys-rich membrane protein</fullName>
    </submittedName>
</protein>
<accession>A0AAE3DR99</accession>
<sequence length="51" mass="5360">MIAGIVIVLLIVLYAFFVIRKKHKDIKNGGCGCGCSGCSGKSGCGSRLKEK</sequence>
<dbReference type="RefSeq" id="WP_178046697.1">
    <property type="nucleotide sequence ID" value="NZ_JAJEPR010000005.1"/>
</dbReference>
<dbReference type="AlphaFoldDB" id="A0AAE3DR99"/>
<reference evidence="1 2" key="1">
    <citation type="submission" date="2021-10" db="EMBL/GenBank/DDBJ databases">
        <title>Anaerobic single-cell dispensing facilitates the cultivation of human gut bacteria.</title>
        <authorList>
            <person name="Afrizal A."/>
        </authorList>
    </citation>
    <scope>NUCLEOTIDE SEQUENCE [LARGE SCALE GENOMIC DNA]</scope>
    <source>
        <strain evidence="1 2">CLA-AA-H277</strain>
    </source>
</reference>
<gene>
    <name evidence="1" type="ORF">LKD71_04530</name>
</gene>